<comment type="caution">
    <text evidence="1">The sequence shown here is derived from an EMBL/GenBank/DDBJ whole genome shotgun (WGS) entry which is preliminary data.</text>
</comment>
<accession>A0A5N6PJS4</accession>
<keyword evidence="2" id="KW-1185">Reference proteome</keyword>
<protein>
    <submittedName>
        <fullName evidence="1">Uncharacterized protein</fullName>
    </submittedName>
</protein>
<gene>
    <name evidence="1" type="ORF">E3N88_09374</name>
</gene>
<reference evidence="1 2" key="1">
    <citation type="submission" date="2019-05" db="EMBL/GenBank/DDBJ databases">
        <title>Mikania micrantha, genome provides insights into the molecular mechanism of rapid growth.</title>
        <authorList>
            <person name="Liu B."/>
        </authorList>
    </citation>
    <scope>NUCLEOTIDE SEQUENCE [LARGE SCALE GENOMIC DNA]</scope>
    <source>
        <strain evidence="1">NLD-2019</strain>
        <tissue evidence="1">Leaf</tissue>
    </source>
</reference>
<proteinExistence type="predicted"/>
<dbReference type="Proteomes" id="UP000326396">
    <property type="component" value="Linkage Group LG12"/>
</dbReference>
<evidence type="ECO:0000313" key="2">
    <source>
        <dbReference type="Proteomes" id="UP000326396"/>
    </source>
</evidence>
<dbReference type="PANTHER" id="PTHR11017:SF577">
    <property type="entry name" value="DISEASE RESISTANCE PROTEIN (TIR-NBS-LRR CLASS), PUTATIVE-RELATED"/>
    <property type="match status" value="1"/>
</dbReference>
<sequence>MHRDEAQFIQKIVEDISLKLHSNHFGIDENLVGMQTRGTDATRSIKLQNTNLSPYTIMNGVRMMKEIRLIHIDDKFVDKSNARSPDALRYIYWRKYQLCCLPITFQATNLVKLQMAGGNINDIWEGNIRKVK</sequence>
<organism evidence="1 2">
    <name type="scientific">Mikania micrantha</name>
    <name type="common">bitter vine</name>
    <dbReference type="NCBI Taxonomy" id="192012"/>
    <lineage>
        <taxon>Eukaryota</taxon>
        <taxon>Viridiplantae</taxon>
        <taxon>Streptophyta</taxon>
        <taxon>Embryophyta</taxon>
        <taxon>Tracheophyta</taxon>
        <taxon>Spermatophyta</taxon>
        <taxon>Magnoliopsida</taxon>
        <taxon>eudicotyledons</taxon>
        <taxon>Gunneridae</taxon>
        <taxon>Pentapetalae</taxon>
        <taxon>asterids</taxon>
        <taxon>campanulids</taxon>
        <taxon>Asterales</taxon>
        <taxon>Asteraceae</taxon>
        <taxon>Asteroideae</taxon>
        <taxon>Heliantheae alliance</taxon>
        <taxon>Eupatorieae</taxon>
        <taxon>Mikania</taxon>
    </lineage>
</organism>
<dbReference type="PANTHER" id="PTHR11017">
    <property type="entry name" value="LEUCINE-RICH REPEAT-CONTAINING PROTEIN"/>
    <property type="match status" value="1"/>
</dbReference>
<evidence type="ECO:0000313" key="1">
    <source>
        <dbReference type="EMBL" id="KAD6454668.1"/>
    </source>
</evidence>
<dbReference type="OrthoDB" id="1749570at2759"/>
<dbReference type="GO" id="GO:0006952">
    <property type="term" value="P:defense response"/>
    <property type="evidence" value="ECO:0007669"/>
    <property type="project" value="InterPro"/>
</dbReference>
<dbReference type="EMBL" id="SZYD01000004">
    <property type="protein sequence ID" value="KAD6454668.1"/>
    <property type="molecule type" value="Genomic_DNA"/>
</dbReference>
<dbReference type="InterPro" id="IPR044974">
    <property type="entry name" value="Disease_R_plants"/>
</dbReference>
<dbReference type="AlphaFoldDB" id="A0A5N6PJS4"/>
<name>A0A5N6PJS4_9ASTR</name>